<proteinExistence type="inferred from homology"/>
<feature type="region of interest" description="Disordered" evidence="11">
    <location>
        <begin position="56"/>
        <end position="162"/>
    </location>
</feature>
<evidence type="ECO:0000256" key="5">
    <source>
        <dbReference type="ARBA" id="ARBA00022525"/>
    </source>
</evidence>
<dbReference type="SMART" id="SM00236">
    <property type="entry name" value="fCBD"/>
    <property type="match status" value="1"/>
</dbReference>
<keyword evidence="7 10" id="KW-0106">Calcium</keyword>
<dbReference type="InterPro" id="IPR011050">
    <property type="entry name" value="Pectin_lyase_fold/virulence"/>
</dbReference>
<keyword evidence="5 10" id="KW-0964">Secreted</keyword>
<dbReference type="Pfam" id="PF03211">
    <property type="entry name" value="Pectate_lyase"/>
    <property type="match status" value="1"/>
</dbReference>
<feature type="compositionally biased region" description="Low complexity" evidence="11">
    <location>
        <begin position="146"/>
        <end position="162"/>
    </location>
</feature>
<evidence type="ECO:0000256" key="1">
    <source>
        <dbReference type="ARBA" id="ARBA00000695"/>
    </source>
</evidence>
<dbReference type="InterPro" id="IPR004898">
    <property type="entry name" value="Pectate_lyase_PlyH/PlyE-like"/>
</dbReference>
<evidence type="ECO:0000313" key="13">
    <source>
        <dbReference type="EMBL" id="KEY75031.1"/>
    </source>
</evidence>
<accession>A0A084BBV2</accession>
<dbReference type="Gene3D" id="2.160.20.10">
    <property type="entry name" value="Single-stranded right-handed beta-helix, Pectin lyase-like"/>
    <property type="match status" value="1"/>
</dbReference>
<dbReference type="InterPro" id="IPR012334">
    <property type="entry name" value="Pectin_lyas_fold"/>
</dbReference>
<dbReference type="EMBL" id="KL647405">
    <property type="protein sequence ID" value="KEY75031.1"/>
    <property type="molecule type" value="Genomic_DNA"/>
</dbReference>
<keyword evidence="8 10" id="KW-0456">Lyase</keyword>
<comment type="similarity">
    <text evidence="4 10">Belongs to the polysaccharide lyase 3 family.</text>
</comment>
<evidence type="ECO:0000256" key="2">
    <source>
        <dbReference type="ARBA" id="ARBA00001913"/>
    </source>
</evidence>
<dbReference type="HOGENOM" id="CLU_044863_2_0_1"/>
<evidence type="ECO:0000256" key="7">
    <source>
        <dbReference type="ARBA" id="ARBA00022837"/>
    </source>
</evidence>
<reference evidence="13 14" key="1">
    <citation type="journal article" date="2014" name="BMC Genomics">
        <title>Comparative genome sequencing reveals chemotype-specific gene clusters in the toxigenic black mold Stachybotrys.</title>
        <authorList>
            <person name="Semeiks J."/>
            <person name="Borek D."/>
            <person name="Otwinowski Z."/>
            <person name="Grishin N.V."/>
        </authorList>
    </citation>
    <scope>NUCLEOTIDE SEQUENCE [LARGE SCALE GENOMIC DNA]</scope>
    <source>
        <strain evidence="14">CBS 109288 / IBT 7711</strain>
    </source>
</reference>
<dbReference type="OrthoDB" id="5823761at2759"/>
<comment type="subcellular location">
    <subcellularLocation>
        <location evidence="3 10">Secreted</location>
    </subcellularLocation>
</comment>
<comment type="cofactor">
    <cofactor evidence="2 10">
        <name>Ca(2+)</name>
        <dbReference type="ChEBI" id="CHEBI:29108"/>
    </cofactor>
</comment>
<feature type="chain" id="PRO_5025098500" description="Pectate lyase" evidence="10">
    <location>
        <begin position="19"/>
        <end position="385"/>
    </location>
</feature>
<name>A0A084BBV2_STACB</name>
<dbReference type="Pfam" id="PF00734">
    <property type="entry name" value="CBM_1"/>
    <property type="match status" value="1"/>
</dbReference>
<evidence type="ECO:0000256" key="10">
    <source>
        <dbReference type="RuleBase" id="RU367009"/>
    </source>
</evidence>
<comment type="function">
    <text evidence="9 10">Pectinolytic enzyme consist of four classes of enzymes: pectin lyase, polygalacturonase, pectin methylesterase and rhamnogalacturonase. Among pectinolytic enzymes, pectin lyase is the most important in depolymerization of pectin, since it cleaves internal glycosidic bonds of highly methylated pectins. Favors pectate, the anion, over pectin, the methyl ester.</text>
</comment>
<dbReference type="GO" id="GO:0030248">
    <property type="term" value="F:cellulose binding"/>
    <property type="evidence" value="ECO:0007669"/>
    <property type="project" value="InterPro"/>
</dbReference>
<keyword evidence="14" id="KW-1185">Reference proteome</keyword>
<dbReference type="GO" id="GO:0030570">
    <property type="term" value="F:pectate lyase activity"/>
    <property type="evidence" value="ECO:0007669"/>
    <property type="project" value="UniProtKB-UniRule"/>
</dbReference>
<gene>
    <name evidence="13" type="ORF">S7711_01368</name>
</gene>
<dbReference type="PROSITE" id="PS00562">
    <property type="entry name" value="CBM1_1"/>
    <property type="match status" value="1"/>
</dbReference>
<evidence type="ECO:0000256" key="6">
    <source>
        <dbReference type="ARBA" id="ARBA00022729"/>
    </source>
</evidence>
<evidence type="ECO:0000313" key="14">
    <source>
        <dbReference type="Proteomes" id="UP000028045"/>
    </source>
</evidence>
<dbReference type="EC" id="4.2.2.2" evidence="10"/>
<dbReference type="SUPFAM" id="SSF57180">
    <property type="entry name" value="Cellulose-binding domain"/>
    <property type="match status" value="1"/>
</dbReference>
<protein>
    <recommendedName>
        <fullName evidence="10">Pectate lyase</fullName>
        <ecNumber evidence="10">4.2.2.2</ecNumber>
    </recommendedName>
</protein>
<evidence type="ECO:0000256" key="8">
    <source>
        <dbReference type="ARBA" id="ARBA00023239"/>
    </source>
</evidence>
<dbReference type="InterPro" id="IPR000254">
    <property type="entry name" value="CBD"/>
</dbReference>
<dbReference type="Proteomes" id="UP000028045">
    <property type="component" value="Unassembled WGS sequence"/>
</dbReference>
<dbReference type="AlphaFoldDB" id="A0A084BBV2"/>
<evidence type="ECO:0000259" key="12">
    <source>
        <dbReference type="PROSITE" id="PS51164"/>
    </source>
</evidence>
<evidence type="ECO:0000256" key="9">
    <source>
        <dbReference type="ARBA" id="ARBA00025679"/>
    </source>
</evidence>
<dbReference type="InterPro" id="IPR035971">
    <property type="entry name" value="CBD_sf"/>
</dbReference>
<dbReference type="PROSITE" id="PS51164">
    <property type="entry name" value="CBM1_2"/>
    <property type="match status" value="1"/>
</dbReference>
<evidence type="ECO:0000256" key="3">
    <source>
        <dbReference type="ARBA" id="ARBA00004613"/>
    </source>
</evidence>
<dbReference type="GO" id="GO:0005576">
    <property type="term" value="C:extracellular region"/>
    <property type="evidence" value="ECO:0007669"/>
    <property type="project" value="UniProtKB-SubCell"/>
</dbReference>
<feature type="compositionally biased region" description="Acidic residues" evidence="11">
    <location>
        <begin position="67"/>
        <end position="144"/>
    </location>
</feature>
<sequence>MKANTILSAAALCTVAVAQVAVYGQCGGNGYQGETACASGSSCVVSNEWYSQCLPGATGGTTPAPPVEEEDEEEVEEPIEQPCGEEVEEVEEEVEQPCGEEEEYEEPVEEEPVEEEPVEEEPVEEEPVEEEPVEEEPVEEEPEESTPPTTSPGTPTTGGTVSSVIPAAAGTVETNEPIYITGEFDGGMKLYDRDTAICAGQNEGGEADTIFVLEDGATLSNVIIGPNQGEGIYCLGQCTLNNVWFEDVCEDAISFKGNAATSFINGGGAFHADDKIIQFNGEGTIHVSDFYAEDYGKVARSCGNCDGGSTGRHFIMENVHAVNGGELCGVNANFGDSCTITGNSCQAEGKSCTIWEGTSGGGEPTKLSSEPDGQTCIAESLRDTC</sequence>
<organism evidence="13 14">
    <name type="scientific">Stachybotrys chartarum (strain CBS 109288 / IBT 7711)</name>
    <name type="common">Toxic black mold</name>
    <name type="synonym">Stilbospora chartarum</name>
    <dbReference type="NCBI Taxonomy" id="1280523"/>
    <lineage>
        <taxon>Eukaryota</taxon>
        <taxon>Fungi</taxon>
        <taxon>Dikarya</taxon>
        <taxon>Ascomycota</taxon>
        <taxon>Pezizomycotina</taxon>
        <taxon>Sordariomycetes</taxon>
        <taxon>Hypocreomycetidae</taxon>
        <taxon>Hypocreales</taxon>
        <taxon>Stachybotryaceae</taxon>
        <taxon>Stachybotrys</taxon>
    </lineage>
</organism>
<dbReference type="GO" id="GO:0045490">
    <property type="term" value="P:pectin catabolic process"/>
    <property type="evidence" value="ECO:0007669"/>
    <property type="project" value="TreeGrafter"/>
</dbReference>
<feature type="signal peptide" evidence="10">
    <location>
        <begin position="1"/>
        <end position="18"/>
    </location>
</feature>
<dbReference type="PANTHER" id="PTHR33407">
    <property type="entry name" value="PECTATE LYASE F-RELATED"/>
    <property type="match status" value="1"/>
</dbReference>
<evidence type="ECO:0000256" key="11">
    <source>
        <dbReference type="SAM" id="MobiDB-lite"/>
    </source>
</evidence>
<dbReference type="PANTHER" id="PTHR33407:SF9">
    <property type="entry name" value="PECTATE LYASE F-RELATED"/>
    <property type="match status" value="1"/>
</dbReference>
<comment type="catalytic activity">
    <reaction evidence="1 10">
        <text>Eliminative cleavage of (1-&gt;4)-alpha-D-galacturonan to give oligosaccharides with 4-deoxy-alpha-D-galact-4-enuronosyl groups at their non-reducing ends.</text>
        <dbReference type="EC" id="4.2.2.2"/>
    </reaction>
</comment>
<feature type="domain" description="CBM1" evidence="12">
    <location>
        <begin position="18"/>
        <end position="54"/>
    </location>
</feature>
<keyword evidence="6 10" id="KW-0732">Signal</keyword>
<evidence type="ECO:0000256" key="4">
    <source>
        <dbReference type="ARBA" id="ARBA00006463"/>
    </source>
</evidence>
<dbReference type="SUPFAM" id="SSF51126">
    <property type="entry name" value="Pectin lyase-like"/>
    <property type="match status" value="1"/>
</dbReference>